<dbReference type="GO" id="GO:0055085">
    <property type="term" value="P:transmembrane transport"/>
    <property type="evidence" value="ECO:0007669"/>
    <property type="project" value="InterPro"/>
</dbReference>
<dbReference type="InterPro" id="IPR036513">
    <property type="entry name" value="STAS_dom_sf"/>
</dbReference>
<evidence type="ECO:0000259" key="2">
    <source>
        <dbReference type="PROSITE" id="PS50801"/>
    </source>
</evidence>
<evidence type="ECO:0000313" key="4">
    <source>
        <dbReference type="Proteomes" id="UP000801492"/>
    </source>
</evidence>
<dbReference type="GO" id="GO:0016020">
    <property type="term" value="C:membrane"/>
    <property type="evidence" value="ECO:0007669"/>
    <property type="project" value="InterPro"/>
</dbReference>
<evidence type="ECO:0000313" key="3">
    <source>
        <dbReference type="EMBL" id="KAF2888462.1"/>
    </source>
</evidence>
<dbReference type="Proteomes" id="UP000801492">
    <property type="component" value="Unassembled WGS sequence"/>
</dbReference>
<comment type="caution">
    <text evidence="3">The sequence shown here is derived from an EMBL/GenBank/DDBJ whole genome shotgun (WGS) entry which is preliminary data.</text>
</comment>
<dbReference type="OrthoDB" id="288203at2759"/>
<dbReference type="Pfam" id="PF01740">
    <property type="entry name" value="STAS"/>
    <property type="match status" value="1"/>
</dbReference>
<organism evidence="3 4">
    <name type="scientific">Ignelater luminosus</name>
    <name type="common">Cucubano</name>
    <name type="synonym">Pyrophorus luminosus</name>
    <dbReference type="NCBI Taxonomy" id="2038154"/>
    <lineage>
        <taxon>Eukaryota</taxon>
        <taxon>Metazoa</taxon>
        <taxon>Ecdysozoa</taxon>
        <taxon>Arthropoda</taxon>
        <taxon>Hexapoda</taxon>
        <taxon>Insecta</taxon>
        <taxon>Pterygota</taxon>
        <taxon>Neoptera</taxon>
        <taxon>Endopterygota</taxon>
        <taxon>Coleoptera</taxon>
        <taxon>Polyphaga</taxon>
        <taxon>Elateriformia</taxon>
        <taxon>Elateroidea</taxon>
        <taxon>Elateridae</taxon>
        <taxon>Agrypninae</taxon>
        <taxon>Pyrophorini</taxon>
        <taxon>Ignelater</taxon>
    </lineage>
</organism>
<proteinExistence type="predicted"/>
<dbReference type="InterPro" id="IPR001902">
    <property type="entry name" value="SLC26A/SulP_fam"/>
</dbReference>
<keyword evidence="1" id="KW-0812">Transmembrane</keyword>
<dbReference type="EMBL" id="VTPC01077094">
    <property type="protein sequence ID" value="KAF2888462.1"/>
    <property type="molecule type" value="Genomic_DNA"/>
</dbReference>
<keyword evidence="1" id="KW-1133">Transmembrane helix</keyword>
<dbReference type="Gene3D" id="3.30.750.24">
    <property type="entry name" value="STAS domain"/>
    <property type="match status" value="1"/>
</dbReference>
<keyword evidence="1" id="KW-0472">Membrane</keyword>
<accession>A0A8K0G4T7</accession>
<name>A0A8K0G4T7_IGNLU</name>
<dbReference type="InterPro" id="IPR002645">
    <property type="entry name" value="STAS_dom"/>
</dbReference>
<dbReference type="PANTHER" id="PTHR11814">
    <property type="entry name" value="SULFATE TRANSPORTER"/>
    <property type="match status" value="1"/>
</dbReference>
<sequence length="249" mass="28244">MLIQVTDFYRFWKLSKIDALVWLITFLTVLFISIDSGLFVGLLMSVITIIYLGFKPYTCLLGSVPHTDIYLDITRYKMANELEGIKIFHYRGGINFASRNTFKSELCRLVGINPQQELIMRRKLAKIEAAEELSGSNVFIQKLSNKVEKLKKKTKTDLKCLIVDFSAVSYIDPSGVSMIKLLGEDFHRIDVPVYVAGCCGPVYEMMKKCNVVNDKKNLIRIFPTIHDAVQSASTIFDVNSYSTISVITK</sequence>
<feature type="transmembrane region" description="Helical" evidence="1">
    <location>
        <begin position="21"/>
        <end position="54"/>
    </location>
</feature>
<evidence type="ECO:0000256" key="1">
    <source>
        <dbReference type="SAM" id="Phobius"/>
    </source>
</evidence>
<keyword evidence="4" id="KW-1185">Reference proteome</keyword>
<dbReference type="SUPFAM" id="SSF52091">
    <property type="entry name" value="SpoIIaa-like"/>
    <property type="match status" value="1"/>
</dbReference>
<gene>
    <name evidence="3" type="ORF">ILUMI_17711</name>
</gene>
<protein>
    <recommendedName>
        <fullName evidence="2">STAS domain-containing protein</fullName>
    </recommendedName>
</protein>
<reference evidence="3" key="1">
    <citation type="submission" date="2019-08" db="EMBL/GenBank/DDBJ databases">
        <title>The genome of the North American firefly Photinus pyralis.</title>
        <authorList>
            <consortium name="Photinus pyralis genome working group"/>
            <person name="Fallon T.R."/>
            <person name="Sander Lower S.E."/>
            <person name="Weng J.-K."/>
        </authorList>
    </citation>
    <scope>NUCLEOTIDE SEQUENCE</scope>
    <source>
        <strain evidence="3">TRF0915ILg1</strain>
        <tissue evidence="3">Whole body</tissue>
    </source>
</reference>
<dbReference type="CDD" id="cd07042">
    <property type="entry name" value="STAS_SulP_like_sulfate_transporter"/>
    <property type="match status" value="1"/>
</dbReference>
<dbReference type="PROSITE" id="PS50801">
    <property type="entry name" value="STAS"/>
    <property type="match status" value="1"/>
</dbReference>
<dbReference type="AlphaFoldDB" id="A0A8K0G4T7"/>
<feature type="domain" description="STAS" evidence="2">
    <location>
        <begin position="75"/>
        <end position="232"/>
    </location>
</feature>